<keyword evidence="2" id="KW-0186">Copper</keyword>
<reference evidence="5" key="1">
    <citation type="journal article" date="2014" name="Int. J. Syst. Evol. Microbiol.">
        <title>Complete genome sequence of Corynebacterium casei LMG S-19264T (=DSM 44701T), isolated from a smear-ripened cheese.</title>
        <authorList>
            <consortium name="US DOE Joint Genome Institute (JGI-PGF)"/>
            <person name="Walter F."/>
            <person name="Albersmeier A."/>
            <person name="Kalinowski J."/>
            <person name="Ruckert C."/>
        </authorList>
    </citation>
    <scope>NUCLEOTIDE SEQUENCE</scope>
    <source>
        <strain evidence="5">JCM 4988</strain>
    </source>
</reference>
<keyword evidence="6" id="KW-1185">Reference proteome</keyword>
<evidence type="ECO:0000256" key="3">
    <source>
        <dbReference type="SAM" id="MobiDB-lite"/>
    </source>
</evidence>
<evidence type="ECO:0000313" key="6">
    <source>
        <dbReference type="Proteomes" id="UP000630936"/>
    </source>
</evidence>
<feature type="region of interest" description="Disordered" evidence="3">
    <location>
        <begin position="1"/>
        <end position="25"/>
    </location>
</feature>
<dbReference type="InterPro" id="IPR058094">
    <property type="entry name" value="Ig-like_OmpL47-like"/>
</dbReference>
<comment type="caution">
    <text evidence="5">The sequence shown here is derived from an EMBL/GenBank/DDBJ whole genome shotgun (WGS) entry which is preliminary data.</text>
</comment>
<dbReference type="AlphaFoldDB" id="A0A918Q4F5"/>
<dbReference type="Pfam" id="PF06439">
    <property type="entry name" value="3keto-disac_hyd"/>
    <property type="match status" value="1"/>
</dbReference>
<feature type="compositionally biased region" description="Basic residues" evidence="3">
    <location>
        <begin position="1"/>
        <end position="13"/>
    </location>
</feature>
<sequence length="758" mass="80145">MRHPSRQRQRQRQRQGPGQGQGPGRLWTALVASVALVAGLLTGLTGSAAARPVPGGSGARAAEQVLTWTAGDPVDRYLSAPATAVAGRTAIVFENSRATGNTTGMPHTLTFEVSDPEFNSDVPLNILASPDDARGGRYTAEVTLTPGRYRFHCAIPGHGAMRGILTVTENTGGDTAAPAVSARVEGDRDTDGAYLGHATVTVTATDEGSGVDRVEYATGADGPWQAYTAPVVVNTTGTHTIRYRATDRDGNTSAEQSVHFTVAAPPSGDTTPPETSGTVGGERDDQGRYLDTATVTVTASDTGSGVGRIEYATGADGPWQAYTAPVVVNTTGTHTIRYRATDRDGNTSAEQSVHFTVVATPAPDREPPVTAAEVAGRLNSDGAHVTSARVTVNAADTGGSGVARVEYSLDGGPYLAYTAPVLVDRVGFHTVLHRATDGAGNTSQARRTTFTVAEGGGVPAPGCPEWDERLTVIVGTVDSGVPNRMTRSRCTVNELIEDEKSWSSHALFLKHVGTVLDGLLSDGVLDARERREIRAAAERSGIGRPGQNTGYRSLFDGTRSSFDRWQHVGGGSFALNPDGSMTSGTDRGGMGMLWFPQRRYGDFSLKLQWRDDAPGGGNANSGVLVRFPGVHDHPEEPRPEWVAVMFGHEVQILDRPDGDLYKTGSVYGFDRVGLAGAGVTPKGAWNDYEIRVVGQTYSVLRDGVLINSFENTGGQDFVPPRGGDPGSDGRRYASGYIGLQVHGTADVISYRDIRIQEL</sequence>
<keyword evidence="1" id="KW-0479">Metal-binding</keyword>
<evidence type="ECO:0000259" key="4">
    <source>
        <dbReference type="Pfam" id="PF06439"/>
    </source>
</evidence>
<gene>
    <name evidence="5" type="ORF">GCM10010387_29800</name>
</gene>
<keyword evidence="5" id="KW-0378">Hydrolase</keyword>
<dbReference type="InterPro" id="IPR014756">
    <property type="entry name" value="Ig_E-set"/>
</dbReference>
<reference evidence="5" key="2">
    <citation type="submission" date="2020-09" db="EMBL/GenBank/DDBJ databases">
        <authorList>
            <person name="Sun Q."/>
            <person name="Ohkuma M."/>
        </authorList>
    </citation>
    <scope>NUCLEOTIDE SEQUENCE</scope>
    <source>
        <strain evidence="5">JCM 4988</strain>
    </source>
</reference>
<dbReference type="GO" id="GO:0046872">
    <property type="term" value="F:metal ion binding"/>
    <property type="evidence" value="ECO:0007669"/>
    <property type="project" value="UniProtKB-KW"/>
</dbReference>
<dbReference type="Gene3D" id="2.60.120.560">
    <property type="entry name" value="Exo-inulinase, domain 1"/>
    <property type="match status" value="1"/>
</dbReference>
<name>A0A918Q4F5_9ACTN</name>
<dbReference type="Proteomes" id="UP000630936">
    <property type="component" value="Unassembled WGS sequence"/>
</dbReference>
<proteinExistence type="predicted"/>
<accession>A0A918Q4F5</accession>
<dbReference type="RefSeq" id="WP_190123540.1">
    <property type="nucleotide sequence ID" value="NZ_BMWG01000007.1"/>
</dbReference>
<protein>
    <submittedName>
        <fullName evidence="5">Glycosyl hydrolase</fullName>
    </submittedName>
</protein>
<dbReference type="InterPro" id="IPR008972">
    <property type="entry name" value="Cupredoxin"/>
</dbReference>
<dbReference type="PROSITE" id="PS00196">
    <property type="entry name" value="COPPER_BLUE"/>
    <property type="match status" value="1"/>
</dbReference>
<evidence type="ECO:0000256" key="2">
    <source>
        <dbReference type="ARBA" id="ARBA00023008"/>
    </source>
</evidence>
<feature type="compositionally biased region" description="Polar residues" evidence="3">
    <location>
        <begin position="268"/>
        <end position="277"/>
    </location>
</feature>
<dbReference type="InterPro" id="IPR028871">
    <property type="entry name" value="BlueCu_1_BS"/>
</dbReference>
<dbReference type="SUPFAM" id="SSF81296">
    <property type="entry name" value="E set domains"/>
    <property type="match status" value="1"/>
</dbReference>
<evidence type="ECO:0000256" key="1">
    <source>
        <dbReference type="ARBA" id="ARBA00022723"/>
    </source>
</evidence>
<dbReference type="InterPro" id="IPR010496">
    <property type="entry name" value="AL/BT2_dom"/>
</dbReference>
<feature type="region of interest" description="Disordered" evidence="3">
    <location>
        <begin position="264"/>
        <end position="286"/>
    </location>
</feature>
<evidence type="ECO:0000313" key="5">
    <source>
        <dbReference type="EMBL" id="GGZ33654.1"/>
    </source>
</evidence>
<dbReference type="NCBIfam" id="NF047446">
    <property type="entry name" value="barrel_OmpL47"/>
    <property type="match status" value="3"/>
</dbReference>
<dbReference type="GO" id="GO:0005975">
    <property type="term" value="P:carbohydrate metabolic process"/>
    <property type="evidence" value="ECO:0007669"/>
    <property type="project" value="UniProtKB-ARBA"/>
</dbReference>
<dbReference type="EMBL" id="BMWG01000007">
    <property type="protein sequence ID" value="GGZ33654.1"/>
    <property type="molecule type" value="Genomic_DNA"/>
</dbReference>
<dbReference type="Gene3D" id="2.60.40.10">
    <property type="entry name" value="Immunoglobulins"/>
    <property type="match status" value="2"/>
</dbReference>
<dbReference type="Gene3D" id="2.60.40.420">
    <property type="entry name" value="Cupredoxins - blue copper proteins"/>
    <property type="match status" value="1"/>
</dbReference>
<feature type="domain" description="3-keto-alpha-glucoside-1,2-lyase/3-keto-2-hydroxy-glucal hydratase" evidence="4">
    <location>
        <begin position="550"/>
        <end position="756"/>
    </location>
</feature>
<dbReference type="InterPro" id="IPR013783">
    <property type="entry name" value="Ig-like_fold"/>
</dbReference>
<organism evidence="5 6">
    <name type="scientific">Streptomyces inusitatus</name>
    <dbReference type="NCBI Taxonomy" id="68221"/>
    <lineage>
        <taxon>Bacteria</taxon>
        <taxon>Bacillati</taxon>
        <taxon>Actinomycetota</taxon>
        <taxon>Actinomycetes</taxon>
        <taxon>Kitasatosporales</taxon>
        <taxon>Streptomycetaceae</taxon>
        <taxon>Streptomyces</taxon>
    </lineage>
</organism>
<dbReference type="SUPFAM" id="SSF49503">
    <property type="entry name" value="Cupredoxins"/>
    <property type="match status" value="1"/>
</dbReference>
<dbReference type="GO" id="GO:0016787">
    <property type="term" value="F:hydrolase activity"/>
    <property type="evidence" value="ECO:0007669"/>
    <property type="project" value="UniProtKB-KW"/>
</dbReference>